<evidence type="ECO:0000313" key="13">
    <source>
        <dbReference type="Proteomes" id="UP000538955"/>
    </source>
</evidence>
<organism evidence="12 14">
    <name type="scientific">Staphylococcus capitis</name>
    <dbReference type="NCBI Taxonomy" id="29388"/>
    <lineage>
        <taxon>Bacteria</taxon>
        <taxon>Bacillati</taxon>
        <taxon>Bacillota</taxon>
        <taxon>Bacilli</taxon>
        <taxon>Bacillales</taxon>
        <taxon>Staphylococcaceae</taxon>
        <taxon>Staphylococcus</taxon>
    </lineage>
</organism>
<dbReference type="FunFam" id="1.10.1200.10:FF:000005">
    <property type="entry name" value="Nonribosomal peptide synthetase 1"/>
    <property type="match status" value="2"/>
</dbReference>
<keyword evidence="7" id="KW-0045">Antibiotic biosynthesis</keyword>
<evidence type="ECO:0000313" key="12">
    <source>
        <dbReference type="EMBL" id="NMK97005.1"/>
    </source>
</evidence>
<reference evidence="13 14" key="1">
    <citation type="submission" date="2020-04" db="EMBL/GenBank/DDBJ databases">
        <title>The Epidemiology and Molecular Characteristics of Linezolid-Resistant Staphylococcus capitis in Huashan Hospital, Shanghai.</title>
        <authorList>
            <person name="Ding L."/>
            <person name="Li P."/>
            <person name="Yang Y."/>
            <person name="Lin D."/>
            <person name="Xu X."/>
        </authorList>
    </citation>
    <scope>NUCLEOTIDE SEQUENCE [LARGE SCALE GENOMIC DNA]</scope>
    <source>
        <strain evidence="12 14">12-86</strain>
        <strain evidence="11 13">17-84</strain>
    </source>
</reference>
<dbReference type="InterPro" id="IPR020845">
    <property type="entry name" value="AMP-binding_CS"/>
</dbReference>
<dbReference type="InterPro" id="IPR025110">
    <property type="entry name" value="AMP-bd_C"/>
</dbReference>
<feature type="domain" description="Carrier" evidence="10">
    <location>
        <begin position="913"/>
        <end position="988"/>
    </location>
</feature>
<dbReference type="InterPro" id="IPR013120">
    <property type="entry name" value="FAR_NAD-bd"/>
</dbReference>
<evidence type="ECO:0000256" key="7">
    <source>
        <dbReference type="ARBA" id="ARBA00023194"/>
    </source>
</evidence>
<dbReference type="Gene3D" id="3.30.300.30">
    <property type="match status" value="2"/>
</dbReference>
<dbReference type="Gene3D" id="1.10.1200.10">
    <property type="entry name" value="ACP-like"/>
    <property type="match status" value="2"/>
</dbReference>
<dbReference type="GO" id="GO:0044550">
    <property type="term" value="P:secondary metabolite biosynthetic process"/>
    <property type="evidence" value="ECO:0007669"/>
    <property type="project" value="TreeGrafter"/>
</dbReference>
<dbReference type="Pfam" id="PF13193">
    <property type="entry name" value="AMP-binding_C"/>
    <property type="match status" value="1"/>
</dbReference>
<dbReference type="InterPro" id="IPR006162">
    <property type="entry name" value="Ppantetheine_attach_site"/>
</dbReference>
<accession>A0A7X9W929</accession>
<proteinExistence type="inferred from homology"/>
<dbReference type="PROSITE" id="PS00455">
    <property type="entry name" value="AMP_BINDING"/>
    <property type="match status" value="1"/>
</dbReference>
<evidence type="ECO:0000256" key="1">
    <source>
        <dbReference type="ARBA" id="ARBA00001957"/>
    </source>
</evidence>
<dbReference type="SUPFAM" id="SSF52777">
    <property type="entry name" value="CoA-dependent acyltransferases"/>
    <property type="match status" value="3"/>
</dbReference>
<dbReference type="Pfam" id="PF00668">
    <property type="entry name" value="Condensation"/>
    <property type="match status" value="1"/>
</dbReference>
<evidence type="ECO:0000256" key="2">
    <source>
        <dbReference type="ARBA" id="ARBA00006432"/>
    </source>
</evidence>
<dbReference type="SUPFAM" id="SSF56801">
    <property type="entry name" value="Acetyl-CoA synthetase-like"/>
    <property type="match status" value="2"/>
</dbReference>
<keyword evidence="9" id="KW-0175">Coiled coil</keyword>
<comment type="cofactor">
    <cofactor evidence="1">
        <name>pantetheine 4'-phosphate</name>
        <dbReference type="ChEBI" id="CHEBI:47942"/>
    </cofactor>
</comment>
<name>A0A7X9W929_STACP</name>
<dbReference type="Gene3D" id="3.40.50.980">
    <property type="match status" value="4"/>
</dbReference>
<sequence>MTIETLHFQHYFYQKYLQSTSTTKRVTYWVRLDQDIERHRLMYALLDVVQHQPQLRATFKHCNDQLRINVREFFPFIQIKEVNQCSKKVDITTYLNQELNSYYFNQLPLFNFTIYQFLDETFLLLDFHSMIFNDSQLDDFFKQLNIAYSYGLFHEHTVSDFYHMIKEMNVATDASNEDNQQHLNHFEMAHADQDCESYMPIKRNSEQPQVEHTSVDLESFDMTRLVTSTYLANYFLSQSNQVTLGIHFPMEYDKTDDMMLLNTLVAPLSLNIDTTLSADVIMNEWELAIDDMKANGTGFLSEPNASDMEFETIIHATQFNEYFELNHTEHKVHRLHSDSSLLADIEIYPRPHQGFDIVYNTNAYDELTIQTLVSLIRSINMQLTHNPSKIIKDIELCNENDFEIYQNINHSTSSSLYQTVMERFEYQVEQYPNQIALQYEQQSMTYAELNYHVNRLAQYLRHTYHVQPNDIIALLAERSIEMVIGMLGILKAGAGYLPIDPDYPEDRTTFIIEDAQPKAIVTYQATIQSDVPQIELDTFDWNGDEAETDNPSHINTDEDTAYIIYTSGTTGKPKGTVVPHRGIDRLVHEPNYVELNDQTVILLSGTVAFDAATFEIYGALLNGGCLVLTSKDTLLNPVQLGQTIVNQQVNTMWLTSSLFNQIASERIEALEPLTYLLIGGEVLNAKWVNLLNSRQRHPQIINGYGPTENTTFTTTYAIPDEMPNRIPIGQPINGTTVYVMQGEHLCGVGVPGELCIGGAGLAKGYLNQPELTAERFITSPFENERLYRSGDLVRLQEDGHIDYLSRIDKQVKIRGFRIELSEIEKAIEAIRDINKAVVIVREEEQDKQIVAYYEAQQSQSTSHLKEVLSETLPQYMIPVHFMKIDKIPITINGKLDKRALPDIDRVDLSNYVAPRNEGERIICQIFEDILHVDQVGIKDNFFELGGHSLRATLVVNRIESQLKKRLKVGDIMKLPTVEQLSQHIMEMQNEDYEVIPKAQRAEQYELSAVQKSMYLLWSVNPEDTVYNIPFLWRLSSELNVEQLKRALNQLIARHEILRTQYIVDGNEVKQRVADNVAADFKEVTTRLTDEQQIIQAFMQPFNLEQPSQMRVRYIHGPHEDYLFMDTHHSINDGMSNTILLADLNALYQEKSLPNLSLQYKDYSEWMAHRDLSIQRRYWLQQFEDGVPVLNMPTDYPRPSIKTTHGQMLTFHFDKNLKSQLQNYVEKHQMTDFMFFASAIMVLLHKYTRQDDIVIGSVISARTHRDTENMLGMFANTLLYRGHPTNDKTWEQLMSEVKETSLGAYEHQEYPFESLVNDLMDERDASRNPLFDVMLVLQNNETNHANFGHSQLTHIPPQTTTAKFDLSFIIEEDRDDYVVNIEYNTDLYAEETIHNLAYQLENIIQHVTSTQALKIQDIQESPDMLEWVETNVNHHTLYFPENNSLQQLFNHVVNEKKDEIALKMNGQSMTYDELNHYANRIANELMKNGVTYGERVALLIDRSFEMIASMIASWKIGASYVPIDITHPDKRIELMIEDAQVSAILTYGKEFDSNLLTIALESIDKESPVEKSFSEYEGSLEDELYSIYTSGTTGMPKGVAVRQRNVLNLVNAWTERLELSEDETFIQYANYVFDASAMDIYCSLLNGYTLVIANNEERTDTEQLQRLIERERITVASIPLQVCNVMEDFYIPKLITGGATSTPTFVRHISEHCDTYFNAYGPSESTVIASNWSYTKGEPIPSTIPIGQPLANIQVYILSGMQLCGVGVSGELCIAGESLTAGYLNRPELTAESFIDNPFGEGKLYRSGDLARYTHDGQIEFMGRIDNQVKVNGYRIELGEIENIINLVEGVSDSVVIVDQQGEHEVLHAYYVGDKDIKSDIVRQLNQYLPKYMIPKTVTAIGVIPLTRNDKVDESKLPRPQIQRNGYVEPRNDMERQFASIFADVLELPTIGIDDDFFEIGGTSLDAMVAVSKLKSHDINLTMQDIYQYKSIRHLAEVFEGGKELVEVELPDHLSQLQALVKRRYQLNVSNETQNSLGRVLLTGGTGFLGAYLINELQDQATKVTCLVRGQVIKDARAKVEANLLSYFEADKVEELMDKVEVVLGDLANLDAFNVEDTIDTIIHAGARTDHFGDDENFIHVNVQSTEALLALAQQHQAKFIYISTISVGAVFDVHTEDKAFSEKDVYKQQLFTSPYTKSKFYSEIKVLEAVNDGLDAQIMRLGNLTSAYSGALNMTNLTTNRFSIMMHELLKISSIGEYFGKTSVDLSFIDITARHVVKIAASQAQSIIYHIYSPHTRTMQSVLENAKQTQMNIISDEEFEQMLLNNGMHEVIGLSSGDTTQVPAQIESEMTQHVIAQLGDGWPHVTSQWLRAWRDLLIEKFKESEEHE</sequence>
<dbReference type="SUPFAM" id="SSF51735">
    <property type="entry name" value="NAD(P)-binding Rossmann-fold domains"/>
    <property type="match status" value="1"/>
</dbReference>
<dbReference type="GO" id="GO:0008610">
    <property type="term" value="P:lipid biosynthetic process"/>
    <property type="evidence" value="ECO:0007669"/>
    <property type="project" value="UniProtKB-ARBA"/>
</dbReference>
<comment type="caution">
    <text evidence="12">The sequence shown here is derived from an EMBL/GenBank/DDBJ whole genome shotgun (WGS) entry which is preliminary data.</text>
</comment>
<dbReference type="InterPro" id="IPR001242">
    <property type="entry name" value="Condensation_dom"/>
</dbReference>
<dbReference type="Gene3D" id="3.40.50.720">
    <property type="entry name" value="NAD(P)-binding Rossmann-like Domain"/>
    <property type="match status" value="1"/>
</dbReference>
<dbReference type="FunFam" id="3.30.300.30:FF:000010">
    <property type="entry name" value="Enterobactin synthetase component F"/>
    <property type="match status" value="1"/>
</dbReference>
<dbReference type="RefSeq" id="WP_030058825.1">
    <property type="nucleotide sequence ID" value="NZ_AP014956.1"/>
</dbReference>
<gene>
    <name evidence="12" type="ORF">HHM13_02665</name>
    <name evidence="11" type="ORF">HHM24_03110</name>
</gene>
<dbReference type="InterPro" id="IPR045851">
    <property type="entry name" value="AMP-bd_C_sf"/>
</dbReference>
<keyword evidence="13" id="KW-1185">Reference proteome</keyword>
<feature type="domain" description="Carrier" evidence="10">
    <location>
        <begin position="1928"/>
        <end position="2002"/>
    </location>
</feature>
<dbReference type="Gene3D" id="3.30.559.10">
    <property type="entry name" value="Chloramphenicol acetyltransferase-like domain"/>
    <property type="match status" value="2"/>
</dbReference>
<evidence type="ECO:0000256" key="3">
    <source>
        <dbReference type="ARBA" id="ARBA00017625"/>
    </source>
</evidence>
<evidence type="ECO:0000313" key="14">
    <source>
        <dbReference type="Proteomes" id="UP000550736"/>
    </source>
</evidence>
<evidence type="ECO:0000256" key="4">
    <source>
        <dbReference type="ARBA" id="ARBA00022450"/>
    </source>
</evidence>
<dbReference type="InterPro" id="IPR009081">
    <property type="entry name" value="PP-bd_ACP"/>
</dbReference>
<dbReference type="CDD" id="cd19531">
    <property type="entry name" value="LCL_NRPS-like"/>
    <property type="match status" value="1"/>
</dbReference>
<dbReference type="PROSITE" id="PS00012">
    <property type="entry name" value="PHOSPHOPANTETHEINE"/>
    <property type="match status" value="1"/>
</dbReference>
<dbReference type="GO" id="GO:0017000">
    <property type="term" value="P:antibiotic biosynthetic process"/>
    <property type="evidence" value="ECO:0007669"/>
    <property type="project" value="UniProtKB-KW"/>
</dbReference>
<dbReference type="GO" id="GO:0016874">
    <property type="term" value="F:ligase activity"/>
    <property type="evidence" value="ECO:0007669"/>
    <property type="project" value="UniProtKB-KW"/>
</dbReference>
<dbReference type="InterPro" id="IPR036291">
    <property type="entry name" value="NAD(P)-bd_dom_sf"/>
</dbReference>
<dbReference type="EMBL" id="JABBLX010000003">
    <property type="protein sequence ID" value="NMK97005.1"/>
    <property type="molecule type" value="Genomic_DNA"/>
</dbReference>
<dbReference type="Proteomes" id="UP000550736">
    <property type="component" value="Unassembled WGS sequence"/>
</dbReference>
<protein>
    <recommendedName>
        <fullName evidence="3">Putative long chain fatty acid-CoA ligase VraA</fullName>
    </recommendedName>
    <alternativeName>
        <fullName evidence="8">Acyl-CoA synthetase</fullName>
    </alternativeName>
</protein>
<dbReference type="GO" id="GO:0031177">
    <property type="term" value="F:phosphopantetheine binding"/>
    <property type="evidence" value="ECO:0007669"/>
    <property type="project" value="TreeGrafter"/>
</dbReference>
<evidence type="ECO:0000259" key="10">
    <source>
        <dbReference type="PROSITE" id="PS50075"/>
    </source>
</evidence>
<dbReference type="SUPFAM" id="SSF47336">
    <property type="entry name" value="ACP-like"/>
    <property type="match status" value="2"/>
</dbReference>
<dbReference type="NCBIfam" id="TIGR01733">
    <property type="entry name" value="AA-adenyl-dom"/>
    <property type="match status" value="2"/>
</dbReference>
<keyword evidence="5" id="KW-0597">Phosphoprotein</keyword>
<evidence type="ECO:0000313" key="11">
    <source>
        <dbReference type="EMBL" id="NMK53742.1"/>
    </source>
</evidence>
<dbReference type="Pfam" id="PF00501">
    <property type="entry name" value="AMP-binding"/>
    <property type="match status" value="2"/>
</dbReference>
<dbReference type="EMBL" id="JABBMI010000034">
    <property type="protein sequence ID" value="NMK53742.1"/>
    <property type="molecule type" value="Genomic_DNA"/>
</dbReference>
<dbReference type="Gene3D" id="2.30.38.10">
    <property type="entry name" value="Luciferase, Domain 3"/>
    <property type="match status" value="2"/>
</dbReference>
<dbReference type="NCBIfam" id="NF047350">
    <property type="entry name" value="aureusi_NRPS"/>
    <property type="match status" value="1"/>
</dbReference>
<evidence type="ECO:0000256" key="9">
    <source>
        <dbReference type="SAM" id="Coils"/>
    </source>
</evidence>
<dbReference type="NCBIfam" id="NF003417">
    <property type="entry name" value="PRK04813.1"/>
    <property type="match status" value="2"/>
</dbReference>
<evidence type="ECO:0000256" key="8">
    <source>
        <dbReference type="ARBA" id="ARBA00032875"/>
    </source>
</evidence>
<dbReference type="CDD" id="cd05930">
    <property type="entry name" value="A_NRPS"/>
    <property type="match status" value="1"/>
</dbReference>
<dbReference type="Proteomes" id="UP000538955">
    <property type="component" value="Unassembled WGS sequence"/>
</dbReference>
<dbReference type="InterPro" id="IPR010071">
    <property type="entry name" value="AA_adenyl_dom"/>
</dbReference>
<dbReference type="Gene3D" id="3.30.559.30">
    <property type="entry name" value="Nonribosomal peptide synthetase, condensation domain"/>
    <property type="match status" value="2"/>
</dbReference>
<keyword evidence="4" id="KW-0596">Phosphopantetheine</keyword>
<dbReference type="Pfam" id="PF00550">
    <property type="entry name" value="PP-binding"/>
    <property type="match status" value="2"/>
</dbReference>
<dbReference type="InterPro" id="IPR036736">
    <property type="entry name" value="ACP-like_sf"/>
</dbReference>
<evidence type="ECO:0000256" key="5">
    <source>
        <dbReference type="ARBA" id="ARBA00022553"/>
    </source>
</evidence>
<keyword evidence="6" id="KW-0436">Ligase</keyword>
<dbReference type="InterPro" id="IPR023213">
    <property type="entry name" value="CAT-like_dom_sf"/>
</dbReference>
<dbReference type="GO" id="GO:0043041">
    <property type="term" value="P:amino acid activation for nonribosomal peptide biosynthetic process"/>
    <property type="evidence" value="ECO:0007669"/>
    <property type="project" value="TreeGrafter"/>
</dbReference>
<evidence type="ECO:0000256" key="6">
    <source>
        <dbReference type="ARBA" id="ARBA00022598"/>
    </source>
</evidence>
<dbReference type="PANTHER" id="PTHR45527:SF1">
    <property type="entry name" value="FATTY ACID SYNTHASE"/>
    <property type="match status" value="1"/>
</dbReference>
<dbReference type="FunFam" id="3.40.50.980:FF:000001">
    <property type="entry name" value="Non-ribosomal peptide synthetase"/>
    <property type="match status" value="2"/>
</dbReference>
<dbReference type="Pfam" id="PF07993">
    <property type="entry name" value="NAD_binding_4"/>
    <property type="match status" value="1"/>
</dbReference>
<dbReference type="InterPro" id="IPR000873">
    <property type="entry name" value="AMP-dep_synth/lig_dom"/>
</dbReference>
<dbReference type="GO" id="GO:0005829">
    <property type="term" value="C:cytosol"/>
    <property type="evidence" value="ECO:0007669"/>
    <property type="project" value="TreeGrafter"/>
</dbReference>
<feature type="coiled-coil region" evidence="9">
    <location>
        <begin position="1033"/>
        <end position="1060"/>
    </location>
</feature>
<dbReference type="PROSITE" id="PS50075">
    <property type="entry name" value="CARRIER"/>
    <property type="match status" value="2"/>
</dbReference>
<comment type="similarity">
    <text evidence="2">Belongs to the ATP-dependent AMP-binding enzyme family.</text>
</comment>
<dbReference type="PANTHER" id="PTHR45527">
    <property type="entry name" value="NONRIBOSOMAL PEPTIDE SYNTHETASE"/>
    <property type="match status" value="1"/>
</dbReference>
<dbReference type="CDD" id="cd12117">
    <property type="entry name" value="A_NRPS_Srf_like"/>
    <property type="match status" value="1"/>
</dbReference>